<feature type="region of interest" description="Disordered" evidence="1">
    <location>
        <begin position="45"/>
        <end position="75"/>
    </location>
</feature>
<proteinExistence type="predicted"/>
<name>A0ABN6ZFL8_9FIRM</name>
<evidence type="ECO:0000313" key="2">
    <source>
        <dbReference type="EMBL" id="BEH90598.1"/>
    </source>
</evidence>
<feature type="region of interest" description="Disordered" evidence="1">
    <location>
        <begin position="1"/>
        <end position="20"/>
    </location>
</feature>
<reference evidence="2" key="1">
    <citation type="journal article" date="2024" name="Int. J. Syst. Evol. Microbiol.">
        <title>Turicibacter faecis sp. nov., isolated from faeces of heart failure mouse model.</title>
        <authorList>
            <person name="Imamura Y."/>
            <person name="Motooka D."/>
            <person name="Nakajima Y."/>
            <person name="Ito S."/>
            <person name="Kitakaze M."/>
            <person name="Iida T."/>
            <person name="Nakamura S."/>
        </authorList>
    </citation>
    <scope>NUCLEOTIDE SEQUENCE</scope>
    <source>
        <strain evidence="2">TC023</strain>
    </source>
</reference>
<gene>
    <name evidence="2" type="ORF">T23_07000</name>
</gene>
<dbReference type="EMBL" id="AP028127">
    <property type="protein sequence ID" value="BEH90598.1"/>
    <property type="molecule type" value="Genomic_DNA"/>
</dbReference>
<evidence type="ECO:0000313" key="3">
    <source>
        <dbReference type="Proteomes" id="UP001432099"/>
    </source>
</evidence>
<keyword evidence="3" id="KW-1185">Reference proteome</keyword>
<organism evidence="2 3">
    <name type="scientific">Turicibacter faecis</name>
    <dbReference type="NCBI Taxonomy" id="2963365"/>
    <lineage>
        <taxon>Bacteria</taxon>
        <taxon>Bacillati</taxon>
        <taxon>Bacillota</taxon>
        <taxon>Erysipelotrichia</taxon>
        <taxon>Erysipelotrichales</taxon>
        <taxon>Turicibacteraceae</taxon>
        <taxon>Turicibacter</taxon>
    </lineage>
</organism>
<evidence type="ECO:0000256" key="1">
    <source>
        <dbReference type="SAM" id="MobiDB-lite"/>
    </source>
</evidence>
<sequence length="75" mass="8969">MPIKFLKKERRDRGRSGQLSKDSLSYRTVIVYLIKKDKKCLTIRNKPDKLKKSPRAVDEKLTKKDKKTFDRKSRM</sequence>
<protein>
    <submittedName>
        <fullName evidence="2">Uncharacterized protein</fullName>
    </submittedName>
</protein>
<accession>A0ABN6ZFL8</accession>
<dbReference type="Proteomes" id="UP001432099">
    <property type="component" value="Chromosome"/>
</dbReference>